<dbReference type="Pfam" id="PF00294">
    <property type="entry name" value="PfkB"/>
    <property type="match status" value="2"/>
</dbReference>
<dbReference type="Gene3D" id="3.40.1190.20">
    <property type="match status" value="1"/>
</dbReference>
<evidence type="ECO:0000256" key="2">
    <source>
        <dbReference type="ARBA" id="ARBA00022679"/>
    </source>
</evidence>
<evidence type="ECO:0000256" key="3">
    <source>
        <dbReference type="ARBA" id="ARBA00022777"/>
    </source>
</evidence>
<evidence type="ECO:0000256" key="1">
    <source>
        <dbReference type="ARBA" id="ARBA00010688"/>
    </source>
</evidence>
<feature type="domain" description="Carbohydrate kinase PfkB" evidence="5">
    <location>
        <begin position="177"/>
        <end position="289"/>
    </location>
</feature>
<dbReference type="InterPro" id="IPR011611">
    <property type="entry name" value="PfkB_dom"/>
</dbReference>
<dbReference type="GO" id="GO:0016301">
    <property type="term" value="F:kinase activity"/>
    <property type="evidence" value="ECO:0007669"/>
    <property type="project" value="UniProtKB-KW"/>
</dbReference>
<feature type="domain" description="Carbohydrate kinase PfkB" evidence="5">
    <location>
        <begin position="10"/>
        <end position="115"/>
    </location>
</feature>
<protein>
    <submittedName>
        <fullName evidence="6">Ribokinase</fullName>
    </submittedName>
</protein>
<keyword evidence="2 4" id="KW-0808">Transferase</keyword>
<gene>
    <name evidence="6" type="ORF">F7O44_03570</name>
</gene>
<reference evidence="6 7" key="1">
    <citation type="submission" date="2019-11" db="EMBL/GenBank/DDBJ databases">
        <authorList>
            <person name="Li X.-J."/>
            <person name="Feng X.-M."/>
        </authorList>
    </citation>
    <scope>NUCLEOTIDE SEQUENCE [LARGE SCALE GENOMIC DNA]</scope>
    <source>
        <strain evidence="6 7">XMNu-373</strain>
    </source>
</reference>
<name>A0A7K3LYR6_9ACTN</name>
<evidence type="ECO:0000259" key="5">
    <source>
        <dbReference type="Pfam" id="PF00294"/>
    </source>
</evidence>
<dbReference type="PRINTS" id="PR00990">
    <property type="entry name" value="RIBOKINASE"/>
</dbReference>
<dbReference type="SUPFAM" id="SSF53613">
    <property type="entry name" value="Ribokinase-like"/>
    <property type="match status" value="1"/>
</dbReference>
<keyword evidence="3 4" id="KW-0418">Kinase</keyword>
<evidence type="ECO:0000313" key="6">
    <source>
        <dbReference type="EMBL" id="NDL56149.1"/>
    </source>
</evidence>
<organism evidence="6 7">
    <name type="scientific">Phytoactinopolyspora mesophila</name>
    <dbReference type="NCBI Taxonomy" id="2650750"/>
    <lineage>
        <taxon>Bacteria</taxon>
        <taxon>Bacillati</taxon>
        <taxon>Actinomycetota</taxon>
        <taxon>Actinomycetes</taxon>
        <taxon>Jiangellales</taxon>
        <taxon>Jiangellaceae</taxon>
        <taxon>Phytoactinopolyspora</taxon>
    </lineage>
</organism>
<dbReference type="PROSITE" id="PS00584">
    <property type="entry name" value="PFKB_KINASES_2"/>
    <property type="match status" value="1"/>
</dbReference>
<proteinExistence type="inferred from homology"/>
<evidence type="ECO:0000313" key="7">
    <source>
        <dbReference type="Proteomes" id="UP000460435"/>
    </source>
</evidence>
<accession>A0A7K3LYR6</accession>
<dbReference type="InterPro" id="IPR002139">
    <property type="entry name" value="Ribo/fructo_kinase"/>
</dbReference>
<dbReference type="InterPro" id="IPR052562">
    <property type="entry name" value="Ketohexokinase-related"/>
</dbReference>
<evidence type="ECO:0000256" key="4">
    <source>
        <dbReference type="RuleBase" id="RU003704"/>
    </source>
</evidence>
<comment type="similarity">
    <text evidence="1 4">Belongs to the carbohydrate kinase PfkB family.</text>
</comment>
<dbReference type="PANTHER" id="PTHR42774">
    <property type="entry name" value="PHOSPHOTRANSFERASE SYSTEM TRANSPORT PROTEIN"/>
    <property type="match status" value="1"/>
</dbReference>
<dbReference type="RefSeq" id="WP_162448775.1">
    <property type="nucleotide sequence ID" value="NZ_WLZY01000001.1"/>
</dbReference>
<dbReference type="Proteomes" id="UP000460435">
    <property type="component" value="Unassembled WGS sequence"/>
</dbReference>
<keyword evidence="7" id="KW-1185">Reference proteome</keyword>
<comment type="caution">
    <text evidence="6">The sequence shown here is derived from an EMBL/GenBank/DDBJ whole genome shotgun (WGS) entry which is preliminary data.</text>
</comment>
<dbReference type="PANTHER" id="PTHR42774:SF3">
    <property type="entry name" value="KETOHEXOKINASE"/>
    <property type="match status" value="1"/>
</dbReference>
<dbReference type="EMBL" id="WLZY01000001">
    <property type="protein sequence ID" value="NDL56149.1"/>
    <property type="molecule type" value="Genomic_DNA"/>
</dbReference>
<sequence>MTHQSDGPLIFVGLATLDAIALVERYPQPDERVLADDVTYAGGGPAATAAVAAARLGVPDVAFLGAVGDDEDGQRVVTDLQAEGVDTSGVRRIPGTRTPASVVVVDHSQGTRAISHRSGPRLEIDAGQRSRMVGAAWVHTDHVGWPAFSATFAGSQKDQPRLSVDGGNPIDGFTPAGVDLYVPTVEALTVRYGECQAEDLLDAAQADGARTVVATRGAQGSIAVGSGGQRYQAPGFPAQVHSTLGAGDVFHGALLAAIHHGADLPECLAYANVTAALACRGLDGRSAIPTHDEVRRHLADLA</sequence>
<dbReference type="AlphaFoldDB" id="A0A7K3LYR6"/>
<dbReference type="InterPro" id="IPR029056">
    <property type="entry name" value="Ribokinase-like"/>
</dbReference>
<dbReference type="InterPro" id="IPR002173">
    <property type="entry name" value="Carboh/pur_kinase_PfkB_CS"/>
</dbReference>